<reference evidence="2" key="1">
    <citation type="submission" date="2021-02" db="EMBL/GenBank/DDBJ databases">
        <authorList>
            <person name="Nowell W R."/>
        </authorList>
    </citation>
    <scope>NUCLEOTIDE SEQUENCE</scope>
    <source>
        <strain evidence="2">Ploen Becks lab</strain>
    </source>
</reference>
<keyword evidence="3" id="KW-1185">Reference proteome</keyword>
<evidence type="ECO:0000313" key="2">
    <source>
        <dbReference type="EMBL" id="CAF1070067.1"/>
    </source>
</evidence>
<gene>
    <name evidence="2" type="ORF">OXX778_LOCUS19681</name>
</gene>
<feature type="non-terminal residue" evidence="2">
    <location>
        <position position="1"/>
    </location>
</feature>
<sequence>DKLNSDCVKVENENLNEDKNTTEESLKNYINIFAEVEQIVTKDTKDRNYSSFHESKLNDTFFATEKRQDFRYRKIDNVTRNETEISENIAACSNKNNEKSTTGRASSNTSETRPLAPVPGTPNQSNFRAKIANMETDETSDVLNTSIDN</sequence>
<evidence type="ECO:0000256" key="1">
    <source>
        <dbReference type="SAM" id="MobiDB-lite"/>
    </source>
</evidence>
<feature type="compositionally biased region" description="Polar residues" evidence="1">
    <location>
        <begin position="91"/>
        <end position="112"/>
    </location>
</feature>
<evidence type="ECO:0000313" key="3">
    <source>
        <dbReference type="Proteomes" id="UP000663879"/>
    </source>
</evidence>
<dbReference type="AlphaFoldDB" id="A0A814LTZ5"/>
<dbReference type="EMBL" id="CAJNOC010006092">
    <property type="protein sequence ID" value="CAF1070067.1"/>
    <property type="molecule type" value="Genomic_DNA"/>
</dbReference>
<feature type="region of interest" description="Disordered" evidence="1">
    <location>
        <begin position="89"/>
        <end position="127"/>
    </location>
</feature>
<protein>
    <submittedName>
        <fullName evidence="2">Uncharacterized protein</fullName>
    </submittedName>
</protein>
<proteinExistence type="predicted"/>
<organism evidence="2 3">
    <name type="scientific">Brachionus calyciflorus</name>
    <dbReference type="NCBI Taxonomy" id="104777"/>
    <lineage>
        <taxon>Eukaryota</taxon>
        <taxon>Metazoa</taxon>
        <taxon>Spiralia</taxon>
        <taxon>Gnathifera</taxon>
        <taxon>Rotifera</taxon>
        <taxon>Eurotatoria</taxon>
        <taxon>Monogononta</taxon>
        <taxon>Pseudotrocha</taxon>
        <taxon>Ploima</taxon>
        <taxon>Brachionidae</taxon>
        <taxon>Brachionus</taxon>
    </lineage>
</organism>
<dbReference type="Proteomes" id="UP000663879">
    <property type="component" value="Unassembled WGS sequence"/>
</dbReference>
<comment type="caution">
    <text evidence="2">The sequence shown here is derived from an EMBL/GenBank/DDBJ whole genome shotgun (WGS) entry which is preliminary data.</text>
</comment>
<name>A0A814LTZ5_9BILA</name>
<accession>A0A814LTZ5</accession>